<accession>A0A6C0CM92</accession>
<dbReference type="AlphaFoldDB" id="A0A6C0CM92"/>
<protein>
    <submittedName>
        <fullName evidence="1">Uncharacterized protein</fullName>
    </submittedName>
</protein>
<reference evidence="1" key="1">
    <citation type="journal article" date="2020" name="Nature">
        <title>Giant virus diversity and host interactions through global metagenomics.</title>
        <authorList>
            <person name="Schulz F."/>
            <person name="Roux S."/>
            <person name="Paez-Espino D."/>
            <person name="Jungbluth S."/>
            <person name="Walsh D.A."/>
            <person name="Denef V.J."/>
            <person name="McMahon K.D."/>
            <person name="Konstantinidis K.T."/>
            <person name="Eloe-Fadrosh E.A."/>
            <person name="Kyrpides N.C."/>
            <person name="Woyke T."/>
        </authorList>
    </citation>
    <scope>NUCLEOTIDE SEQUENCE</scope>
    <source>
        <strain evidence="1">GVMAG-M-3300021389-45</strain>
    </source>
</reference>
<proteinExistence type="predicted"/>
<dbReference type="EMBL" id="MN739458">
    <property type="protein sequence ID" value="QHT05728.1"/>
    <property type="molecule type" value="Genomic_DNA"/>
</dbReference>
<evidence type="ECO:0000313" key="1">
    <source>
        <dbReference type="EMBL" id="QHT05728.1"/>
    </source>
</evidence>
<organism evidence="1">
    <name type="scientific">viral metagenome</name>
    <dbReference type="NCBI Taxonomy" id="1070528"/>
    <lineage>
        <taxon>unclassified sequences</taxon>
        <taxon>metagenomes</taxon>
        <taxon>organismal metagenomes</taxon>
    </lineage>
</organism>
<sequence>MAPYTPPNTHYSQFDASAYSEDDIFKFIGKGGKKFYWLTKYLDLSYLWYDKKRKVIEIWGPFESLQNFQAHHIIECELDLSCNKE</sequence>
<name>A0A6C0CM92_9ZZZZ</name>